<evidence type="ECO:0000313" key="2">
    <source>
        <dbReference type="EMBL" id="CAH0513842.1"/>
    </source>
</evidence>
<evidence type="ECO:0000313" key="3">
    <source>
        <dbReference type="Proteomes" id="UP001158986"/>
    </source>
</evidence>
<dbReference type="EMBL" id="CAKLCB010000044">
    <property type="protein sequence ID" value="CAH0513842.1"/>
    <property type="molecule type" value="Genomic_DNA"/>
</dbReference>
<dbReference type="EMBL" id="CAKKTJ010000100">
    <property type="protein sequence ID" value="CAH0474267.1"/>
    <property type="molecule type" value="Genomic_DNA"/>
</dbReference>
<dbReference type="Proteomes" id="UP001158986">
    <property type="component" value="Unassembled WGS sequence"/>
</dbReference>
<reference evidence="1 3" key="1">
    <citation type="submission" date="2021-11" db="EMBL/GenBank/DDBJ databases">
        <authorList>
            <person name="Islam A."/>
            <person name="Islam S."/>
            <person name="Flora M.S."/>
            <person name="Rahman M."/>
            <person name="Ziaur R.M."/>
            <person name="Epstein J.H."/>
            <person name="Hassan M."/>
            <person name="Klassen M."/>
            <person name="Woodard K."/>
            <person name="Webb A."/>
            <person name="Webby R.J."/>
            <person name="El Zowalaty M.E."/>
        </authorList>
    </citation>
    <scope>NUCLEOTIDE SEQUENCE</scope>
    <source>
        <strain evidence="2">Pbs1</strain>
        <strain evidence="1">Pbs3</strain>
    </source>
</reference>
<gene>
    <name evidence="2" type="ORF">PBS001_LOCUS626</name>
    <name evidence="1" type="ORF">PBS003_LOCUS1128</name>
</gene>
<protein>
    <submittedName>
        <fullName evidence="1">Uncharacterized protein</fullName>
    </submittedName>
</protein>
<keyword evidence="3" id="KW-1185">Reference proteome</keyword>
<name>A0AAU9KQ30_9STRA</name>
<dbReference type="Proteomes" id="UP001160483">
    <property type="component" value="Unassembled WGS sequence"/>
</dbReference>
<evidence type="ECO:0000313" key="1">
    <source>
        <dbReference type="EMBL" id="CAH0474267.1"/>
    </source>
</evidence>
<proteinExistence type="predicted"/>
<dbReference type="AlphaFoldDB" id="A0AAU9KQ30"/>
<organism evidence="1 4">
    <name type="scientific">Peronospora belbahrii</name>
    <dbReference type="NCBI Taxonomy" id="622444"/>
    <lineage>
        <taxon>Eukaryota</taxon>
        <taxon>Sar</taxon>
        <taxon>Stramenopiles</taxon>
        <taxon>Oomycota</taxon>
        <taxon>Peronosporomycetes</taxon>
        <taxon>Peronosporales</taxon>
        <taxon>Peronosporaceae</taxon>
        <taxon>Peronospora</taxon>
    </lineage>
</organism>
<evidence type="ECO:0000313" key="4">
    <source>
        <dbReference type="Proteomes" id="UP001160483"/>
    </source>
</evidence>
<sequence>MAASTLSACLATLNWEKPDFRQTMVDFALEGILHAKQKMKVELVDAHCLHSTASCLTADESVPGCACARHSRRD</sequence>
<accession>A0AAU9KQ30</accession>
<comment type="caution">
    <text evidence="1">The sequence shown here is derived from an EMBL/GenBank/DDBJ whole genome shotgun (WGS) entry which is preliminary data.</text>
</comment>